<evidence type="ECO:0000313" key="3">
    <source>
        <dbReference type="EMBL" id="RRJ85864.1"/>
    </source>
</evidence>
<dbReference type="AlphaFoldDB" id="A0A3P3VTT7"/>
<evidence type="ECO:0000259" key="1">
    <source>
        <dbReference type="Pfam" id="PF26035"/>
    </source>
</evidence>
<dbReference type="Proteomes" id="UP000274391">
    <property type="component" value="Unassembled WGS sequence"/>
</dbReference>
<gene>
    <name evidence="3" type="ORF">EG850_11240</name>
</gene>
<organism evidence="3 4">
    <name type="scientific">Gulosibacter macacae</name>
    <dbReference type="NCBI Taxonomy" id="2488791"/>
    <lineage>
        <taxon>Bacteria</taxon>
        <taxon>Bacillati</taxon>
        <taxon>Actinomycetota</taxon>
        <taxon>Actinomycetes</taxon>
        <taxon>Micrococcales</taxon>
        <taxon>Microbacteriaceae</taxon>
        <taxon>Gulosibacter</taxon>
    </lineage>
</organism>
<dbReference type="Pfam" id="PF26572">
    <property type="entry name" value="DUF8185"/>
    <property type="match status" value="1"/>
</dbReference>
<dbReference type="InterPro" id="IPR058323">
    <property type="entry name" value="DUF8010"/>
</dbReference>
<feature type="domain" description="DUF8185" evidence="2">
    <location>
        <begin position="130"/>
        <end position="244"/>
    </location>
</feature>
<keyword evidence="4" id="KW-1185">Reference proteome</keyword>
<accession>A0A3P3VTT7</accession>
<protein>
    <submittedName>
        <fullName evidence="3">Uncharacterized protein</fullName>
    </submittedName>
</protein>
<evidence type="ECO:0000259" key="2">
    <source>
        <dbReference type="Pfam" id="PF26572"/>
    </source>
</evidence>
<reference evidence="3 4" key="1">
    <citation type="submission" date="2018-11" db="EMBL/GenBank/DDBJ databases">
        <title>YIM 102482-1 draft genome.</title>
        <authorList>
            <person name="Li G."/>
            <person name="Jiang Y."/>
        </authorList>
    </citation>
    <scope>NUCLEOTIDE SEQUENCE [LARGE SCALE GENOMIC DNA]</scope>
    <source>
        <strain evidence="3 4">YIM 102482-1</strain>
    </source>
</reference>
<dbReference type="RefSeq" id="WP_124973522.1">
    <property type="nucleotide sequence ID" value="NZ_RQVS01000015.1"/>
</dbReference>
<name>A0A3P3VTT7_9MICO</name>
<sequence length="252" mass="26758">MTATISFDDPRLRDDLATFLGRAGRIEDGAVRLQHISGGGTRPDAVACWVPVLRPAGILDRSPLVLGVRALPATVLGADPVDVVDGAFDVVVPLRGLLDRLARTPADDLAALSLPVPPERLLEAWTGRRPPRAGWERVAALDAAALIRVADEGMADIAQVVNATGGMLGQVRAERVRTETWTRELPDAVRVDGNDRADDLPPAGAAFAAHALGFLDEKSPVTVAVADGWWRLATPRGQVLVQRYSAPTPDGN</sequence>
<dbReference type="InterPro" id="IPR058498">
    <property type="entry name" value="DUF8185"/>
</dbReference>
<dbReference type="Pfam" id="PF26035">
    <property type="entry name" value="DUF8010"/>
    <property type="match status" value="1"/>
</dbReference>
<proteinExistence type="predicted"/>
<comment type="caution">
    <text evidence="3">The sequence shown here is derived from an EMBL/GenBank/DDBJ whole genome shotgun (WGS) entry which is preliminary data.</text>
</comment>
<dbReference type="OrthoDB" id="4801220at2"/>
<feature type="domain" description="DUF8010" evidence="1">
    <location>
        <begin position="2"/>
        <end position="114"/>
    </location>
</feature>
<dbReference type="EMBL" id="RQVS01000015">
    <property type="protein sequence ID" value="RRJ85864.1"/>
    <property type="molecule type" value="Genomic_DNA"/>
</dbReference>
<evidence type="ECO:0000313" key="4">
    <source>
        <dbReference type="Proteomes" id="UP000274391"/>
    </source>
</evidence>